<dbReference type="Gene3D" id="1.25.40.20">
    <property type="entry name" value="Ankyrin repeat-containing domain"/>
    <property type="match status" value="1"/>
</dbReference>
<dbReference type="STRING" id="667725.A0A0L0FZE3"/>
<keyword evidence="1" id="KW-0732">Signal</keyword>
<dbReference type="SUPFAM" id="SSF48403">
    <property type="entry name" value="Ankyrin repeat"/>
    <property type="match status" value="1"/>
</dbReference>
<dbReference type="GeneID" id="25906014"/>
<evidence type="ECO:0000313" key="3">
    <source>
        <dbReference type="Proteomes" id="UP000054560"/>
    </source>
</evidence>
<accession>A0A0L0FZE3</accession>
<reference evidence="2 3" key="1">
    <citation type="submission" date="2011-02" db="EMBL/GenBank/DDBJ databases">
        <title>The Genome Sequence of Sphaeroforma arctica JP610.</title>
        <authorList>
            <consortium name="The Broad Institute Genome Sequencing Platform"/>
            <person name="Russ C."/>
            <person name="Cuomo C."/>
            <person name="Young S.K."/>
            <person name="Zeng Q."/>
            <person name="Gargeya S."/>
            <person name="Alvarado L."/>
            <person name="Berlin A."/>
            <person name="Chapman S.B."/>
            <person name="Chen Z."/>
            <person name="Freedman E."/>
            <person name="Gellesch M."/>
            <person name="Goldberg J."/>
            <person name="Griggs A."/>
            <person name="Gujja S."/>
            <person name="Heilman E."/>
            <person name="Heiman D."/>
            <person name="Howarth C."/>
            <person name="Mehta T."/>
            <person name="Neiman D."/>
            <person name="Pearson M."/>
            <person name="Roberts A."/>
            <person name="Saif S."/>
            <person name="Shea T."/>
            <person name="Shenoy N."/>
            <person name="Sisk P."/>
            <person name="Stolte C."/>
            <person name="Sykes S."/>
            <person name="White J."/>
            <person name="Yandava C."/>
            <person name="Burger G."/>
            <person name="Gray M.W."/>
            <person name="Holland P.W.H."/>
            <person name="King N."/>
            <person name="Lang F.B.F."/>
            <person name="Roger A.J."/>
            <person name="Ruiz-Trillo I."/>
            <person name="Haas B."/>
            <person name="Nusbaum C."/>
            <person name="Birren B."/>
        </authorList>
    </citation>
    <scope>NUCLEOTIDE SEQUENCE [LARGE SCALE GENOMIC DNA]</scope>
    <source>
        <strain evidence="2 3">JP610</strain>
    </source>
</reference>
<keyword evidence="3" id="KW-1185">Reference proteome</keyword>
<dbReference type="InterPro" id="IPR002110">
    <property type="entry name" value="Ankyrin_rpt"/>
</dbReference>
<evidence type="ECO:0000313" key="2">
    <source>
        <dbReference type="EMBL" id="KNC82190.1"/>
    </source>
</evidence>
<feature type="non-terminal residue" evidence="2">
    <location>
        <position position="113"/>
    </location>
</feature>
<evidence type="ECO:0000256" key="1">
    <source>
        <dbReference type="SAM" id="SignalP"/>
    </source>
</evidence>
<dbReference type="EMBL" id="KQ241950">
    <property type="protein sequence ID" value="KNC82190.1"/>
    <property type="molecule type" value="Genomic_DNA"/>
</dbReference>
<dbReference type="InterPro" id="IPR036770">
    <property type="entry name" value="Ankyrin_rpt-contain_sf"/>
</dbReference>
<dbReference type="Proteomes" id="UP000054560">
    <property type="component" value="Unassembled WGS sequence"/>
</dbReference>
<dbReference type="AlphaFoldDB" id="A0A0L0FZE3"/>
<dbReference type="OrthoDB" id="4772757at2759"/>
<protein>
    <submittedName>
        <fullName evidence="2">Uncharacterized protein</fullName>
    </submittedName>
</protein>
<feature type="signal peptide" evidence="1">
    <location>
        <begin position="1"/>
        <end position="24"/>
    </location>
</feature>
<proteinExistence type="predicted"/>
<sequence length="113" mass="12343">MISTLEFSILYFLLLQLNKSEVWAECGEECLIISAQNGFTEIVKFFLSVGEIEPGRANNEALVLACANGHEDTVALLLSETTKGVDPSAQKNRAMRGACANGYTEIVQMLLKT</sequence>
<organism evidence="2 3">
    <name type="scientific">Sphaeroforma arctica JP610</name>
    <dbReference type="NCBI Taxonomy" id="667725"/>
    <lineage>
        <taxon>Eukaryota</taxon>
        <taxon>Ichthyosporea</taxon>
        <taxon>Ichthyophonida</taxon>
        <taxon>Sphaeroforma</taxon>
    </lineage>
</organism>
<gene>
    <name evidence="2" type="ORF">SARC_05510</name>
</gene>
<feature type="chain" id="PRO_5005538917" evidence="1">
    <location>
        <begin position="25"/>
        <end position="113"/>
    </location>
</feature>
<dbReference type="Pfam" id="PF12796">
    <property type="entry name" value="Ank_2"/>
    <property type="match status" value="1"/>
</dbReference>
<name>A0A0L0FZE3_9EUKA</name>
<dbReference type="RefSeq" id="XP_014156092.1">
    <property type="nucleotide sequence ID" value="XM_014300617.1"/>
</dbReference>